<protein>
    <recommendedName>
        <fullName evidence="3">HipA-like C-terminal domain-containing protein</fullName>
    </recommendedName>
</protein>
<comment type="caution">
    <text evidence="1">The sequence shown here is derived from an EMBL/GenBank/DDBJ whole genome shotgun (WGS) entry which is preliminary data.</text>
</comment>
<proteinExistence type="predicted"/>
<name>W4EZ94_9BACL</name>
<dbReference type="RefSeq" id="WP_235175725.1">
    <property type="nucleotide sequence ID" value="NZ_ASQA01000017.1"/>
</dbReference>
<keyword evidence="2" id="KW-1185">Reference proteome</keyword>
<organism evidence="1 2">
    <name type="scientific">Viridibacillus arenosi FSL R5-213</name>
    <dbReference type="NCBI Taxonomy" id="1227360"/>
    <lineage>
        <taxon>Bacteria</taxon>
        <taxon>Bacillati</taxon>
        <taxon>Bacillota</taxon>
        <taxon>Bacilli</taxon>
        <taxon>Bacillales</taxon>
        <taxon>Caryophanaceae</taxon>
        <taxon>Viridibacillus</taxon>
    </lineage>
</organism>
<dbReference type="eggNOG" id="ENOG502Z7P3">
    <property type="taxonomic scope" value="Bacteria"/>
</dbReference>
<dbReference type="PATRIC" id="fig|1227360.4.peg.2249"/>
<evidence type="ECO:0000313" key="2">
    <source>
        <dbReference type="Proteomes" id="UP000019062"/>
    </source>
</evidence>
<accession>W4EZ94</accession>
<dbReference type="EMBL" id="ASQA01000017">
    <property type="protein sequence ID" value="ETT85524.1"/>
    <property type="molecule type" value="Genomic_DNA"/>
</dbReference>
<gene>
    <name evidence="1" type="ORF">C176_11024</name>
</gene>
<dbReference type="AlphaFoldDB" id="W4EZ94"/>
<dbReference type="Gene3D" id="1.10.1070.20">
    <property type="match status" value="1"/>
</dbReference>
<evidence type="ECO:0000313" key="1">
    <source>
        <dbReference type="EMBL" id="ETT85524.1"/>
    </source>
</evidence>
<reference evidence="1 2" key="1">
    <citation type="journal article" date="2014" name="BMC Genomics">
        <title>Genomic comparison of sporeforming bacilli isolated from milk.</title>
        <authorList>
            <person name="Moreno Switt A.I."/>
            <person name="Andrus A.D."/>
            <person name="Ranieri M.L."/>
            <person name="Orsi R.H."/>
            <person name="Ivy R."/>
            <person name="den Bakker H.C."/>
            <person name="Martin N.H."/>
            <person name="Wiedmann M."/>
            <person name="Boor K.J."/>
        </authorList>
    </citation>
    <scope>NUCLEOTIDE SEQUENCE [LARGE SCALE GENOMIC DNA]</scope>
    <source>
        <strain evidence="1 2">FSL R5-213</strain>
    </source>
</reference>
<sequence length="275" mass="31529">MSFLFTSIKDNAIRRTTFRAVIDAALYNKLNSNKIGCDEIETIHIPIDAERIISTSSKGNQSKWCIGNKWVKQNARGYEGQAEVLASLVLECSTLDRSKYVVYQPCNIQLTDGEQFEGCYSLDFRGTKQEVTLERLFEANFSFTDSITSDKTLSTIEKFELLMKQVEQYTGLVLNHQIEQLYAFDALILNEDRHTNNIFFLYDPKEKTWELAPVFDNGLILLSDEKDYPTSKPLTILKRRVKAKPLNSTFTKQLSLYEGPAFIDKEKLETAIEKS</sequence>
<evidence type="ECO:0008006" key="3">
    <source>
        <dbReference type="Google" id="ProtNLM"/>
    </source>
</evidence>
<dbReference type="Proteomes" id="UP000019062">
    <property type="component" value="Unassembled WGS sequence"/>
</dbReference>